<dbReference type="EMBL" id="CP101527">
    <property type="protein sequence ID" value="UZW76199.1"/>
    <property type="molecule type" value="Genomic_DNA"/>
</dbReference>
<accession>A0A9E8HUY2</accession>
<dbReference type="Proteomes" id="UP001164472">
    <property type="component" value="Chromosome"/>
</dbReference>
<evidence type="ECO:0000313" key="1">
    <source>
        <dbReference type="EMBL" id="UZW76199.1"/>
    </source>
</evidence>
<dbReference type="InterPro" id="IPR010982">
    <property type="entry name" value="Lambda_DNA-bd_dom_sf"/>
</dbReference>
<evidence type="ECO:0000313" key="2">
    <source>
        <dbReference type="Proteomes" id="UP001164472"/>
    </source>
</evidence>
<name>A0A9E8HUY2_9ALTE</name>
<reference evidence="1" key="1">
    <citation type="submission" date="2022-07" db="EMBL/GenBank/DDBJ databases">
        <title>Alkalimarinus sp. nov., isolated from gut of a Alitta virens.</title>
        <authorList>
            <person name="Yang A.I."/>
            <person name="Shin N.-R."/>
        </authorList>
    </citation>
    <scope>NUCLEOTIDE SEQUENCE</scope>
    <source>
        <strain evidence="1">FA028</strain>
    </source>
</reference>
<proteinExistence type="predicted"/>
<dbReference type="SUPFAM" id="SSF47413">
    <property type="entry name" value="lambda repressor-like DNA-binding domains"/>
    <property type="match status" value="1"/>
</dbReference>
<dbReference type="AlphaFoldDB" id="A0A9E8HUY2"/>
<dbReference type="GO" id="GO:0003677">
    <property type="term" value="F:DNA binding"/>
    <property type="evidence" value="ECO:0007669"/>
    <property type="project" value="InterPro"/>
</dbReference>
<gene>
    <name evidence="1" type="ORF">NNL22_06365</name>
</gene>
<protein>
    <recommendedName>
        <fullName evidence="3">HTH cro/C1-type domain-containing protein</fullName>
    </recommendedName>
</protein>
<organism evidence="1 2">
    <name type="scientific">Alkalimarinus sediminis</name>
    <dbReference type="NCBI Taxonomy" id="1632866"/>
    <lineage>
        <taxon>Bacteria</taxon>
        <taxon>Pseudomonadati</taxon>
        <taxon>Pseudomonadota</taxon>
        <taxon>Gammaproteobacteria</taxon>
        <taxon>Alteromonadales</taxon>
        <taxon>Alteromonadaceae</taxon>
        <taxon>Alkalimarinus</taxon>
    </lineage>
</organism>
<evidence type="ECO:0008006" key="3">
    <source>
        <dbReference type="Google" id="ProtNLM"/>
    </source>
</evidence>
<keyword evidence="2" id="KW-1185">Reference proteome</keyword>
<dbReference type="KEGG" id="asem:NNL22_06365"/>
<sequence>MRDLGERIDQPHSFVQKLEDGQKKLDIYQYVQYCEALELDAPETLRILVVQPMPF</sequence>
<dbReference type="Gene3D" id="1.10.260.40">
    <property type="entry name" value="lambda repressor-like DNA-binding domains"/>
    <property type="match status" value="1"/>
</dbReference>